<comment type="pathway">
    <text evidence="1">Cofactor biosynthesis; thiamine diphosphate biosynthesis.</text>
</comment>
<name>A0A4P7VPP1_9BACT</name>
<dbReference type="GO" id="GO:0005524">
    <property type="term" value="F:ATP binding"/>
    <property type="evidence" value="ECO:0007669"/>
    <property type="project" value="UniProtKB-KW"/>
</dbReference>
<dbReference type="NCBIfam" id="TIGR00097">
    <property type="entry name" value="HMP-P_kinase"/>
    <property type="match status" value="1"/>
</dbReference>
<protein>
    <recommendedName>
        <fullName evidence="2">hydroxymethylpyrimidine kinase</fullName>
        <ecNumber evidence="2">2.7.1.49</ecNumber>
    </recommendedName>
</protein>
<reference evidence="8 9" key="1">
    <citation type="submission" date="2019-02" db="EMBL/GenBank/DDBJ databases">
        <title>Isolation and identification of novel species under the genus Muribaculum.</title>
        <authorList>
            <person name="Miyake S."/>
            <person name="Ding Y."/>
            <person name="Low A."/>
            <person name="Soh M."/>
            <person name="Seedorf H."/>
        </authorList>
    </citation>
    <scope>NUCLEOTIDE SEQUENCE [LARGE SCALE GENOMIC DNA]</scope>
    <source>
        <strain evidence="8 9">TLL-A4</strain>
    </source>
</reference>
<evidence type="ECO:0000256" key="4">
    <source>
        <dbReference type="ARBA" id="ARBA00022741"/>
    </source>
</evidence>
<dbReference type="InterPro" id="IPR029056">
    <property type="entry name" value="Ribokinase-like"/>
</dbReference>
<organism evidence="8 9">
    <name type="scientific">Muribaculum gordoncarteri</name>
    <dbReference type="NCBI Taxonomy" id="2530390"/>
    <lineage>
        <taxon>Bacteria</taxon>
        <taxon>Pseudomonadati</taxon>
        <taxon>Bacteroidota</taxon>
        <taxon>Bacteroidia</taxon>
        <taxon>Bacteroidales</taxon>
        <taxon>Muribaculaceae</taxon>
        <taxon>Muribaculum</taxon>
    </lineage>
</organism>
<dbReference type="PANTHER" id="PTHR20858:SF17">
    <property type="entry name" value="HYDROXYMETHYLPYRIMIDINE_PHOSPHOMETHYLPYRIMIDINE KINASE THI20-RELATED"/>
    <property type="match status" value="1"/>
</dbReference>
<evidence type="ECO:0000256" key="2">
    <source>
        <dbReference type="ARBA" id="ARBA00012135"/>
    </source>
</evidence>
<sequence length="273" mass="28789">MKTYRTALSIAGSDCSGGAGIQADIKTMSAFGVYAMTAITAITVQNTLGVTDVQGIRPDIVAGQIDAVYRDIRPDAVKIGMLFSPDIVAAVADALERNKARNIVLDPVMIATSGDTLIDDEAIELIKRRLLPMSRIITPNVNEARALSGTDDTALQIKALRALGAHDILLKGGDKSSDSGTSTDYLSLEGSDNIMRLSNERVNTANTHGTGCTLSSAIASCLALGMSMRDSVIAAKEYISAALRNGADVTIGHGHGPVNHLFEPRRLEPTNPI</sequence>
<dbReference type="InterPro" id="IPR004399">
    <property type="entry name" value="HMP/HMP-P_kinase_dom"/>
</dbReference>
<evidence type="ECO:0000313" key="9">
    <source>
        <dbReference type="Proteomes" id="UP000297031"/>
    </source>
</evidence>
<proteinExistence type="predicted"/>
<dbReference type="GO" id="GO:0005829">
    <property type="term" value="C:cytosol"/>
    <property type="evidence" value="ECO:0007669"/>
    <property type="project" value="TreeGrafter"/>
</dbReference>
<evidence type="ECO:0000313" key="8">
    <source>
        <dbReference type="EMBL" id="QCD35129.1"/>
    </source>
</evidence>
<dbReference type="RefSeq" id="WP_136409937.1">
    <property type="nucleotide sequence ID" value="NZ_CP039393.1"/>
</dbReference>
<dbReference type="GO" id="GO:0009228">
    <property type="term" value="P:thiamine biosynthetic process"/>
    <property type="evidence" value="ECO:0007669"/>
    <property type="project" value="InterPro"/>
</dbReference>
<dbReference type="FunFam" id="3.40.1190.20:FF:000003">
    <property type="entry name" value="Phosphomethylpyrimidine kinase ThiD"/>
    <property type="match status" value="1"/>
</dbReference>
<evidence type="ECO:0000259" key="7">
    <source>
        <dbReference type="Pfam" id="PF08543"/>
    </source>
</evidence>
<dbReference type="EC" id="2.7.1.49" evidence="2"/>
<dbReference type="SUPFAM" id="SSF53613">
    <property type="entry name" value="Ribokinase-like"/>
    <property type="match status" value="1"/>
</dbReference>
<evidence type="ECO:0000256" key="6">
    <source>
        <dbReference type="ARBA" id="ARBA00022840"/>
    </source>
</evidence>
<keyword evidence="3 8" id="KW-0808">Transferase</keyword>
<dbReference type="GO" id="GO:0008902">
    <property type="term" value="F:hydroxymethylpyrimidine kinase activity"/>
    <property type="evidence" value="ECO:0007669"/>
    <property type="project" value="UniProtKB-EC"/>
</dbReference>
<evidence type="ECO:0000256" key="5">
    <source>
        <dbReference type="ARBA" id="ARBA00022777"/>
    </source>
</evidence>
<dbReference type="GO" id="GO:0008972">
    <property type="term" value="F:phosphomethylpyrimidine kinase activity"/>
    <property type="evidence" value="ECO:0007669"/>
    <property type="project" value="InterPro"/>
</dbReference>
<keyword evidence="5 8" id="KW-0418">Kinase</keyword>
<dbReference type="AlphaFoldDB" id="A0A4P7VPP1"/>
<dbReference type="Pfam" id="PF08543">
    <property type="entry name" value="Phos_pyr_kin"/>
    <property type="match status" value="1"/>
</dbReference>
<gene>
    <name evidence="8" type="primary">thiD</name>
    <name evidence="8" type="ORF">E7746_04140</name>
</gene>
<dbReference type="OrthoDB" id="9810880at2"/>
<dbReference type="KEGG" id="mgod:E7746_04140"/>
<dbReference type="EMBL" id="CP039393">
    <property type="protein sequence ID" value="QCD35129.1"/>
    <property type="molecule type" value="Genomic_DNA"/>
</dbReference>
<dbReference type="Gene3D" id="3.40.1190.20">
    <property type="match status" value="1"/>
</dbReference>
<keyword evidence="9" id="KW-1185">Reference proteome</keyword>
<evidence type="ECO:0000256" key="3">
    <source>
        <dbReference type="ARBA" id="ARBA00022679"/>
    </source>
</evidence>
<accession>A0A4P7VPP1</accession>
<dbReference type="CDD" id="cd01169">
    <property type="entry name" value="HMPP_kinase"/>
    <property type="match status" value="1"/>
</dbReference>
<keyword evidence="4" id="KW-0547">Nucleotide-binding</keyword>
<dbReference type="Proteomes" id="UP000297031">
    <property type="component" value="Chromosome"/>
</dbReference>
<evidence type="ECO:0000256" key="1">
    <source>
        <dbReference type="ARBA" id="ARBA00004948"/>
    </source>
</evidence>
<keyword evidence="6" id="KW-0067">ATP-binding</keyword>
<dbReference type="PANTHER" id="PTHR20858">
    <property type="entry name" value="PHOSPHOMETHYLPYRIMIDINE KINASE"/>
    <property type="match status" value="1"/>
</dbReference>
<dbReference type="InterPro" id="IPR013749">
    <property type="entry name" value="PM/HMP-P_kinase-1"/>
</dbReference>
<feature type="domain" description="Pyridoxamine kinase/Phosphomethylpyrimidine kinase" evidence="7">
    <location>
        <begin position="14"/>
        <end position="259"/>
    </location>
</feature>